<gene>
    <name evidence="2" type="ORF">Fot_39114</name>
</gene>
<organism evidence="2 3">
    <name type="scientific">Forsythia ovata</name>
    <dbReference type="NCBI Taxonomy" id="205694"/>
    <lineage>
        <taxon>Eukaryota</taxon>
        <taxon>Viridiplantae</taxon>
        <taxon>Streptophyta</taxon>
        <taxon>Embryophyta</taxon>
        <taxon>Tracheophyta</taxon>
        <taxon>Spermatophyta</taxon>
        <taxon>Magnoliopsida</taxon>
        <taxon>eudicotyledons</taxon>
        <taxon>Gunneridae</taxon>
        <taxon>Pentapetalae</taxon>
        <taxon>asterids</taxon>
        <taxon>lamiids</taxon>
        <taxon>Lamiales</taxon>
        <taxon>Oleaceae</taxon>
        <taxon>Forsythieae</taxon>
        <taxon>Forsythia</taxon>
    </lineage>
</organism>
<accession>A0ABD1S3P8</accession>
<evidence type="ECO:0000313" key="3">
    <source>
        <dbReference type="Proteomes" id="UP001604277"/>
    </source>
</evidence>
<protein>
    <submittedName>
        <fullName evidence="2">Uncharacterized protein</fullName>
    </submittedName>
</protein>
<evidence type="ECO:0000313" key="2">
    <source>
        <dbReference type="EMBL" id="KAL2495357.1"/>
    </source>
</evidence>
<feature type="region of interest" description="Disordered" evidence="1">
    <location>
        <begin position="38"/>
        <end position="93"/>
    </location>
</feature>
<reference evidence="3" key="1">
    <citation type="submission" date="2024-07" db="EMBL/GenBank/DDBJ databases">
        <title>Two chromosome-level genome assemblies of Korean endemic species Abeliophyllum distichum and Forsythia ovata (Oleaceae).</title>
        <authorList>
            <person name="Jang H."/>
        </authorList>
    </citation>
    <scope>NUCLEOTIDE SEQUENCE [LARGE SCALE GENOMIC DNA]</scope>
</reference>
<proteinExistence type="predicted"/>
<dbReference type="Proteomes" id="UP001604277">
    <property type="component" value="Unassembled WGS sequence"/>
</dbReference>
<comment type="caution">
    <text evidence="2">The sequence shown here is derived from an EMBL/GenBank/DDBJ whole genome shotgun (WGS) entry which is preliminary data.</text>
</comment>
<dbReference type="AlphaFoldDB" id="A0ABD1S3P8"/>
<keyword evidence="3" id="KW-1185">Reference proteome</keyword>
<name>A0ABD1S3P8_9LAMI</name>
<evidence type="ECO:0000256" key="1">
    <source>
        <dbReference type="SAM" id="MobiDB-lite"/>
    </source>
</evidence>
<dbReference type="EMBL" id="JBFOLJ010000011">
    <property type="protein sequence ID" value="KAL2495357.1"/>
    <property type="molecule type" value="Genomic_DNA"/>
</dbReference>
<sequence length="113" mass="13060">MEEALCEHKTRLLTRSADLIVEVQELFALLLLDILAANEEEEESPPKKQKQLSDLPKLEPLENEIAKIPSTMEATIPRPKMEKPHMRKQPQYARAKRNFVIESHDTVFQIKEG</sequence>